<evidence type="ECO:0000313" key="7">
    <source>
        <dbReference type="Proteomes" id="UP000075787"/>
    </source>
</evidence>
<dbReference type="GO" id="GO:0003677">
    <property type="term" value="F:DNA binding"/>
    <property type="evidence" value="ECO:0007669"/>
    <property type="project" value="UniProtKB-KW"/>
</dbReference>
<dbReference type="InterPro" id="IPR039422">
    <property type="entry name" value="MarR/SlyA-like"/>
</dbReference>
<dbReference type="PRINTS" id="PR00598">
    <property type="entry name" value="HTHMARR"/>
</dbReference>
<keyword evidence="2" id="KW-0238">DNA-binding</keyword>
<keyword evidence="3" id="KW-0804">Transcription</keyword>
<comment type="caution">
    <text evidence="6">The sequence shown here is derived from an EMBL/GenBank/DDBJ whole genome shotgun (WGS) entry which is preliminary data.</text>
</comment>
<dbReference type="Gene3D" id="1.10.10.10">
    <property type="entry name" value="Winged helix-like DNA-binding domain superfamily/Winged helix DNA-binding domain"/>
    <property type="match status" value="1"/>
</dbReference>
<evidence type="ECO:0000259" key="5">
    <source>
        <dbReference type="PROSITE" id="PS50995"/>
    </source>
</evidence>
<evidence type="ECO:0000313" key="6">
    <source>
        <dbReference type="EMBL" id="KYO51238.1"/>
    </source>
</evidence>
<accession>A0A162KGW0</accession>
<dbReference type="PROSITE" id="PS50995">
    <property type="entry name" value="HTH_MARR_2"/>
    <property type="match status" value="1"/>
</dbReference>
<keyword evidence="1" id="KW-0805">Transcription regulation</keyword>
<dbReference type="OrthoDB" id="7427954at2"/>
<dbReference type="PANTHER" id="PTHR33164:SF64">
    <property type="entry name" value="TRANSCRIPTIONAL REGULATOR SLYA"/>
    <property type="match status" value="1"/>
</dbReference>
<dbReference type="Proteomes" id="UP000075787">
    <property type="component" value="Unassembled WGS sequence"/>
</dbReference>
<feature type="region of interest" description="Disordered" evidence="4">
    <location>
        <begin position="1"/>
        <end position="21"/>
    </location>
</feature>
<dbReference type="RefSeq" id="WP_062766694.1">
    <property type="nucleotide sequence ID" value="NZ_CP121045.1"/>
</dbReference>
<dbReference type="InterPro" id="IPR023187">
    <property type="entry name" value="Tscrpt_reg_MarR-type_CS"/>
</dbReference>
<feature type="domain" description="HTH marR-type" evidence="5">
    <location>
        <begin position="25"/>
        <end position="158"/>
    </location>
</feature>
<dbReference type="AlphaFoldDB" id="A0A162KGW0"/>
<evidence type="ECO:0000256" key="4">
    <source>
        <dbReference type="SAM" id="MobiDB-lite"/>
    </source>
</evidence>
<dbReference type="InterPro" id="IPR036388">
    <property type="entry name" value="WH-like_DNA-bd_sf"/>
</dbReference>
<evidence type="ECO:0000256" key="1">
    <source>
        <dbReference type="ARBA" id="ARBA00023015"/>
    </source>
</evidence>
<dbReference type="InterPro" id="IPR000835">
    <property type="entry name" value="HTH_MarR-typ"/>
</dbReference>
<dbReference type="PROSITE" id="PS01117">
    <property type="entry name" value="HTH_MARR_1"/>
    <property type="match status" value="1"/>
</dbReference>
<dbReference type="GO" id="GO:0003700">
    <property type="term" value="F:DNA-binding transcription factor activity"/>
    <property type="evidence" value="ECO:0007669"/>
    <property type="project" value="InterPro"/>
</dbReference>
<dbReference type="GO" id="GO:0006950">
    <property type="term" value="P:response to stress"/>
    <property type="evidence" value="ECO:0007669"/>
    <property type="project" value="TreeGrafter"/>
</dbReference>
<dbReference type="PANTHER" id="PTHR33164">
    <property type="entry name" value="TRANSCRIPTIONAL REGULATOR, MARR FAMILY"/>
    <property type="match status" value="1"/>
</dbReference>
<dbReference type="Pfam" id="PF12802">
    <property type="entry name" value="MarR_2"/>
    <property type="match status" value="1"/>
</dbReference>
<evidence type="ECO:0000256" key="3">
    <source>
        <dbReference type="ARBA" id="ARBA00023163"/>
    </source>
</evidence>
<dbReference type="SUPFAM" id="SSF46785">
    <property type="entry name" value="Winged helix' DNA-binding domain"/>
    <property type="match status" value="1"/>
</dbReference>
<dbReference type="InterPro" id="IPR036390">
    <property type="entry name" value="WH_DNA-bd_sf"/>
</dbReference>
<organism evidence="6 7">
    <name type="scientific">Tistrella mobilis</name>
    <dbReference type="NCBI Taxonomy" id="171437"/>
    <lineage>
        <taxon>Bacteria</taxon>
        <taxon>Pseudomonadati</taxon>
        <taxon>Pseudomonadota</taxon>
        <taxon>Alphaproteobacteria</taxon>
        <taxon>Geminicoccales</taxon>
        <taxon>Geminicoccaceae</taxon>
        <taxon>Tistrella</taxon>
    </lineage>
</organism>
<proteinExistence type="predicted"/>
<dbReference type="EMBL" id="LPZR01000179">
    <property type="protein sequence ID" value="KYO51238.1"/>
    <property type="molecule type" value="Genomic_DNA"/>
</dbReference>
<reference evidence="6 7" key="1">
    <citation type="submission" date="2015-12" db="EMBL/GenBank/DDBJ databases">
        <title>Genome sequence of Tistrella mobilis MCCC 1A02139.</title>
        <authorList>
            <person name="Lu L."/>
            <person name="Lai Q."/>
            <person name="Shao Z."/>
            <person name="Qian P."/>
        </authorList>
    </citation>
    <scope>NUCLEOTIDE SEQUENCE [LARGE SCALE GENOMIC DNA]</scope>
    <source>
        <strain evidence="6 7">MCCC 1A02139</strain>
    </source>
</reference>
<dbReference type="GeneID" id="97243750"/>
<protein>
    <submittedName>
        <fullName evidence="6">MarR family transcriptional regulator</fullName>
    </submittedName>
</protein>
<sequence length="171" mass="18860">MTDEARTTDDGTATDDATIGRPGRMERFGMHLVLIARLYRRLLDQALHGHGLSEARALPLRYLARLGDGTRQGRLAEVMNLEGPTLVRVIDQLVADGHVERVEDSDDRRARLVRLTPTGRELAERLGGDLTTLREGIFRGVADTDLAVTLKVMAQVEANLRDAAPGRMRAP</sequence>
<gene>
    <name evidence="6" type="ORF">AUP44_01180</name>
</gene>
<name>A0A162KGW0_9PROT</name>
<dbReference type="SMART" id="SM00347">
    <property type="entry name" value="HTH_MARR"/>
    <property type="match status" value="1"/>
</dbReference>
<evidence type="ECO:0000256" key="2">
    <source>
        <dbReference type="ARBA" id="ARBA00023125"/>
    </source>
</evidence>